<dbReference type="HOGENOM" id="CLU_3357880_0_0_6"/>
<proteinExistence type="predicted"/>
<evidence type="ECO:0000313" key="1">
    <source>
        <dbReference type="EMBL" id="AFK71596.1"/>
    </source>
</evidence>
<dbReference type="EMBL" id="CP003588">
    <property type="protein sequence ID" value="AFK71596.1"/>
    <property type="molecule type" value="Genomic_DNA"/>
</dbReference>
<protein>
    <submittedName>
        <fullName evidence="1">Uncharacterized protein</fullName>
    </submittedName>
</protein>
<sequence>MMPTAIMRPRYKSKHTLETRRIEPSIKVIRQHFNNS</sequence>
<reference evidence="1 2" key="1">
    <citation type="journal article" date="2012" name="J. Bacteriol.">
        <title>Complete Genome Sequence of the Naphthalene-Degrading Pseudomonas putida Strain ND6.</title>
        <authorList>
            <person name="Li S."/>
            <person name="Zhao H."/>
            <person name="Li Y."/>
            <person name="Niu S."/>
            <person name="Cai B."/>
        </authorList>
    </citation>
    <scope>NUCLEOTIDE SEQUENCE [LARGE SCALE GENOMIC DNA]</scope>
    <source>
        <strain evidence="1 2">ND6</strain>
    </source>
</reference>
<gene>
    <name evidence="1" type="ORF">YSA_08932</name>
</gene>
<name>I3V1H5_PSEPU</name>
<evidence type="ECO:0000313" key="2">
    <source>
        <dbReference type="Proteomes" id="UP000005268"/>
    </source>
</evidence>
<dbReference type="AlphaFoldDB" id="I3V1H5"/>
<organism evidence="1 2">
    <name type="scientific">Pseudomonas putida ND6</name>
    <dbReference type="NCBI Taxonomy" id="231023"/>
    <lineage>
        <taxon>Bacteria</taxon>
        <taxon>Pseudomonadati</taxon>
        <taxon>Pseudomonadota</taxon>
        <taxon>Gammaproteobacteria</taxon>
        <taxon>Pseudomonadales</taxon>
        <taxon>Pseudomonadaceae</taxon>
        <taxon>Pseudomonas</taxon>
    </lineage>
</organism>
<dbReference type="Proteomes" id="UP000005268">
    <property type="component" value="Chromosome"/>
</dbReference>
<accession>I3V1H5</accession>
<dbReference type="KEGG" id="ppi:YSA_08932"/>